<dbReference type="AlphaFoldDB" id="W0PFG2"/>
<dbReference type="Gene3D" id="3.60.21.10">
    <property type="match status" value="1"/>
</dbReference>
<organism evidence="3 4">
    <name type="scientific">Advenella mimigardefordensis (strain DSM 17166 / LMG 22922 / DPN7)</name>
    <dbReference type="NCBI Taxonomy" id="1247726"/>
    <lineage>
        <taxon>Bacteria</taxon>
        <taxon>Pseudomonadati</taxon>
        <taxon>Pseudomonadota</taxon>
        <taxon>Betaproteobacteria</taxon>
        <taxon>Burkholderiales</taxon>
        <taxon>Alcaligenaceae</taxon>
    </lineage>
</organism>
<dbReference type="Pfam" id="PF02872">
    <property type="entry name" value="5_nucleotid_C"/>
    <property type="match status" value="1"/>
</dbReference>
<proteinExistence type="predicted"/>
<name>W0PFG2_ADVMD</name>
<dbReference type="InterPro" id="IPR029052">
    <property type="entry name" value="Metallo-depent_PP-like"/>
</dbReference>
<dbReference type="KEGG" id="amim:MIM_c17110"/>
<dbReference type="InterPro" id="IPR006179">
    <property type="entry name" value="5_nucleotidase/apyrase"/>
</dbReference>
<dbReference type="InterPro" id="IPR008334">
    <property type="entry name" value="5'-Nucleotdase_C"/>
</dbReference>
<dbReference type="Proteomes" id="UP000019095">
    <property type="component" value="Chromosome"/>
</dbReference>
<reference evidence="3 4" key="1">
    <citation type="journal article" date="2014" name="Microbiology">
        <title>Unravelling the complete genome sequence of Advenella mimigardefordensis strain DPN7T and novel insights in the catabolism of the xenobiotic polythioester precursor 3,3'-dithiodipropionate.</title>
        <authorList>
            <person name="Wubbeler J.H."/>
            <person name="Hiessl S."/>
            <person name="Schuldes J."/>
            <person name="Thurmer A."/>
            <person name="Daniel R."/>
            <person name="Steinbuchel A."/>
        </authorList>
    </citation>
    <scope>NUCLEOTIDE SEQUENCE [LARGE SCALE GENOMIC DNA]</scope>
    <source>
        <strain evidence="4">DSM 17166 / LMG 22922 / DPN7</strain>
    </source>
</reference>
<dbReference type="SUPFAM" id="SSF56300">
    <property type="entry name" value="Metallo-dependent phosphatases"/>
    <property type="match status" value="1"/>
</dbReference>
<dbReference type="HOGENOM" id="CLU_005854_7_5_4"/>
<dbReference type="InterPro" id="IPR036907">
    <property type="entry name" value="5'-Nucleotdase_C_sf"/>
</dbReference>
<sequence>MIHTGLPDPSRKQGAMHIKDRRAFLQLLTAAGAGMLAPAMLRAQQGMEQFYDLPTFGNVSFMHITDLQSAWKPLYYREPAEQAALESANANPPSVTGDALLQYYNLMIGSAQAYAFSSVDYEASAADYGPLGGIAHLASLIDIVKRSRKQAWLLDGGNGNLQSSAPWAAADKAITLHDTLGINLALPTQATIRAAIRTAVPAAHASDTPPSDGGVSAAAADQVGHVSSIAHNVFGPAHDKPLFAPYKLQKQNGVVVAVIGQAAHNEGFAKDNCDTNAGPGAKTDVNRPAAIPLDEQGLQRIVNDVRKQGAQAVLLLSRAGVNADIQLAARVTGIDVILGGRSATPLPEPILVPNKKGKTAVTNAGAQGRFLAVLDLDIRKNGLVDFRYNLLPVVAGFVQADSRMEKRLSAAYATADHNLSEKIAVTQGMLYRRGTFNGTWDELLLQAMLQQSGAQIALYPGYRWGPTLLAGVAITREDMINQLALGDTHMCSGILSGSQIHELLENAAAALFNTDAYERSEQDMMRTAGLRYRINPEQAPDKRITDVMVGSQPLVADEQYKVATWGVSLPSESAQVKAAHGVTEGEATTQSSDLESKEAAPVSGAATEGEAKAEVQEMPASTPPAMLDVVESYLRQKKIIPVMTPYLPEIIRK</sequence>
<dbReference type="Gene3D" id="3.90.780.10">
    <property type="entry name" value="5'-Nucleotidase, C-terminal domain"/>
    <property type="match status" value="1"/>
</dbReference>
<dbReference type="PATRIC" id="fig|1247726.3.peg.1884"/>
<evidence type="ECO:0000256" key="1">
    <source>
        <dbReference type="SAM" id="MobiDB-lite"/>
    </source>
</evidence>
<dbReference type="eggNOG" id="COG0737">
    <property type="taxonomic scope" value="Bacteria"/>
</dbReference>
<keyword evidence="4" id="KW-1185">Reference proteome</keyword>
<accession>W0PFG2</accession>
<feature type="region of interest" description="Disordered" evidence="1">
    <location>
        <begin position="576"/>
        <end position="620"/>
    </location>
</feature>
<dbReference type="STRING" id="1247726.MIM_c17110"/>
<feature type="domain" description="5'-Nucleotidase C-terminal" evidence="2">
    <location>
        <begin position="442"/>
        <end position="565"/>
    </location>
</feature>
<dbReference type="EMBL" id="CP003915">
    <property type="protein sequence ID" value="AHG63793.1"/>
    <property type="molecule type" value="Genomic_DNA"/>
</dbReference>
<dbReference type="PANTHER" id="PTHR11575:SF42">
    <property type="entry name" value="SULFUR OXIDATION PROTEIN SOXB"/>
    <property type="match status" value="1"/>
</dbReference>
<evidence type="ECO:0000313" key="4">
    <source>
        <dbReference type="Proteomes" id="UP000019095"/>
    </source>
</evidence>
<evidence type="ECO:0000313" key="3">
    <source>
        <dbReference type="EMBL" id="AHG63793.1"/>
    </source>
</evidence>
<evidence type="ECO:0000259" key="2">
    <source>
        <dbReference type="Pfam" id="PF02872"/>
    </source>
</evidence>
<dbReference type="GO" id="GO:0030288">
    <property type="term" value="C:outer membrane-bounded periplasmic space"/>
    <property type="evidence" value="ECO:0007669"/>
    <property type="project" value="TreeGrafter"/>
</dbReference>
<dbReference type="GO" id="GO:0009166">
    <property type="term" value="P:nucleotide catabolic process"/>
    <property type="evidence" value="ECO:0007669"/>
    <property type="project" value="InterPro"/>
</dbReference>
<gene>
    <name evidence="3" type="ORF">MIM_c17110</name>
</gene>
<protein>
    <submittedName>
        <fullName evidence="3">Putative nucleotidase</fullName>
    </submittedName>
</protein>
<dbReference type="PANTHER" id="PTHR11575">
    <property type="entry name" value="5'-NUCLEOTIDASE-RELATED"/>
    <property type="match status" value="1"/>
</dbReference>
<dbReference type="GO" id="GO:0016787">
    <property type="term" value="F:hydrolase activity"/>
    <property type="evidence" value="ECO:0007669"/>
    <property type="project" value="InterPro"/>
</dbReference>
<dbReference type="SUPFAM" id="SSF55816">
    <property type="entry name" value="5'-nucleotidase (syn. UDP-sugar hydrolase), C-terminal domain"/>
    <property type="match status" value="1"/>
</dbReference>